<keyword evidence="1" id="KW-0472">Membrane</keyword>
<accession>A0A545SR81</accession>
<comment type="caution">
    <text evidence="2">The sequence shown here is derived from an EMBL/GenBank/DDBJ whole genome shotgun (WGS) entry which is preliminary data.</text>
</comment>
<keyword evidence="1" id="KW-1133">Transmembrane helix</keyword>
<evidence type="ECO:0000256" key="1">
    <source>
        <dbReference type="SAM" id="Phobius"/>
    </source>
</evidence>
<dbReference type="EMBL" id="VICH01000006">
    <property type="protein sequence ID" value="TQV67472.1"/>
    <property type="molecule type" value="Genomic_DNA"/>
</dbReference>
<keyword evidence="3" id="KW-1185">Reference proteome</keyword>
<gene>
    <name evidence="2" type="ORF">FIL88_09610</name>
</gene>
<dbReference type="AlphaFoldDB" id="A0A545SR81"/>
<reference evidence="2 3" key="1">
    <citation type="submission" date="2019-06" db="EMBL/GenBank/DDBJ databases">
        <title>A novel species of marine bacteria.</title>
        <authorList>
            <person name="Wang Y."/>
        </authorList>
    </citation>
    <scope>NUCLEOTIDE SEQUENCE [LARGE SCALE GENOMIC DNA]</scope>
    <source>
        <strain evidence="2 3">MA1-10</strain>
    </source>
</reference>
<evidence type="ECO:0000313" key="3">
    <source>
        <dbReference type="Proteomes" id="UP000315816"/>
    </source>
</evidence>
<dbReference type="Proteomes" id="UP000315816">
    <property type="component" value="Unassembled WGS sequence"/>
</dbReference>
<name>A0A545SR81_9RHOB</name>
<protein>
    <submittedName>
        <fullName evidence="2">Uncharacterized protein</fullName>
    </submittedName>
</protein>
<feature type="transmembrane region" description="Helical" evidence="1">
    <location>
        <begin position="226"/>
        <end position="249"/>
    </location>
</feature>
<dbReference type="RefSeq" id="WP_142853633.1">
    <property type="nucleotide sequence ID" value="NZ_FXWW01000002.1"/>
</dbReference>
<organism evidence="2 3">
    <name type="scientific">Aliiroseovarius halocynthiae</name>
    <dbReference type="NCBI Taxonomy" id="985055"/>
    <lineage>
        <taxon>Bacteria</taxon>
        <taxon>Pseudomonadati</taxon>
        <taxon>Pseudomonadota</taxon>
        <taxon>Alphaproteobacteria</taxon>
        <taxon>Rhodobacterales</taxon>
        <taxon>Paracoccaceae</taxon>
        <taxon>Aliiroseovarius</taxon>
    </lineage>
</organism>
<evidence type="ECO:0000313" key="2">
    <source>
        <dbReference type="EMBL" id="TQV67472.1"/>
    </source>
</evidence>
<sequence length="280" mass="30425">MEILIFVLLLVVAFAGLDTLHPRASEALSKVLRAEGISSTRTGDPIDGIIGKSAFIISLLFSNRTGISIRACMVFVLLVTILSVRLSVSAGNVEFRSLGEILRHYTWSNTLSTALIFLFATINCWFSVFIMTAVHFIWRTRNIAGIWRVIIEFLISSSPNVTIMMVSLAFSGYMGIDINSGLSGGFQIARSSIENNSLQFVHIILFIASGALVGLSVPVATTSVHILGICLVIGARTAVKILQPVFVLGHKLELSVYRFPFTFLAMLASASVALLDLVWG</sequence>
<feature type="transmembrane region" description="Helical" evidence="1">
    <location>
        <begin position="197"/>
        <end position="220"/>
    </location>
</feature>
<proteinExistence type="predicted"/>
<feature type="transmembrane region" description="Helical" evidence="1">
    <location>
        <begin position="67"/>
        <end position="88"/>
    </location>
</feature>
<feature type="transmembrane region" description="Helical" evidence="1">
    <location>
        <begin position="150"/>
        <end position="176"/>
    </location>
</feature>
<feature type="transmembrane region" description="Helical" evidence="1">
    <location>
        <begin position="261"/>
        <end position="279"/>
    </location>
</feature>
<keyword evidence="1" id="KW-0812">Transmembrane</keyword>
<feature type="transmembrane region" description="Helical" evidence="1">
    <location>
        <begin position="109"/>
        <end position="138"/>
    </location>
</feature>